<dbReference type="Pfam" id="PF13454">
    <property type="entry name" value="NAD_binding_9"/>
    <property type="match status" value="1"/>
</dbReference>
<dbReference type="SUPFAM" id="SSF51905">
    <property type="entry name" value="FAD/NAD(P)-binding domain"/>
    <property type="match status" value="1"/>
</dbReference>
<feature type="domain" description="FAD-dependent urate hydroxylase HpyO/Asp monooxygenase CreE-like FAD/NAD(P)-binding" evidence="1">
    <location>
        <begin position="4"/>
        <end position="183"/>
    </location>
</feature>
<dbReference type="InterPro" id="IPR036188">
    <property type="entry name" value="FAD/NAD-bd_sf"/>
</dbReference>
<comment type="caution">
    <text evidence="2">The sequence shown here is derived from an EMBL/GenBank/DDBJ whole genome shotgun (WGS) entry which is preliminary data.</text>
</comment>
<proteinExistence type="predicted"/>
<reference evidence="2 3" key="1">
    <citation type="submission" date="2024-07" db="EMBL/GenBank/DDBJ databases">
        <authorList>
            <person name="Yun M."/>
        </authorList>
    </citation>
    <scope>NUCLEOTIDE SEQUENCE [LARGE SCALE GENOMIC DNA]</scope>
    <source>
        <strain evidence="2 3">MS01</strain>
    </source>
</reference>
<protein>
    <submittedName>
        <fullName evidence="2">FAD/NAD(P)-binding protein</fullName>
    </submittedName>
</protein>
<dbReference type="EMBL" id="JBFPER010000001">
    <property type="protein sequence ID" value="MEX0379876.1"/>
    <property type="molecule type" value="Genomic_DNA"/>
</dbReference>
<dbReference type="PANTHER" id="PTHR40254">
    <property type="entry name" value="BLR0577 PROTEIN"/>
    <property type="match status" value="1"/>
</dbReference>
<dbReference type="RefSeq" id="WP_367973219.1">
    <property type="nucleotide sequence ID" value="NZ_JBFPEQ010000001.1"/>
</dbReference>
<accession>A0ABV3S0I3</accession>
<evidence type="ECO:0000313" key="2">
    <source>
        <dbReference type="EMBL" id="MEX0379876.1"/>
    </source>
</evidence>
<evidence type="ECO:0000313" key="3">
    <source>
        <dbReference type="Proteomes" id="UP001556617"/>
    </source>
</evidence>
<sequence>MQVAIIGAGPRGLAVAERLINLADDDTQLDVQIYDPYAIGGRVWDPSILQNKYFLMNTVIGQITLFTDESIENGGTPYPGPTMMQWLAQDAQTFLANHSEFDAHYKHEATQLTKSGDFASRGMMGVYSAWFFDWLTRRVRHHQTLNFTQQAVKNVVKIGTIFQLELADGAQILADHVVMALGHSDDQLTEEEAAFETYAARHHLKYVAPTHPSEADLSDFDEHDRVIMRGLGLSFFDYVAALSLGKGGIFSRDNTGELVYHPSGHEPHVIAGSRGGFPLHARGVNEKLTGELYQPLFFTSSALNELRALGNGHITYDSFEKLVVKELTYKYWLNRLASKDSQLTADQAEELKKALATGDNLNETAKQFGLDKFPDFDIVLIRNPARDLPDNVDYQAWFLQYLSANVKDARLGNKSAPYAGTFDILRDLRDLVRDVIAQDYFSADDYEKFMTHFKPLEIRVSVGPPLERVEQLKALIEAGIFEITAADIKVTTVAGKFVAHDIRGQEFQGNAMIEARLGATDLAISSNPLIAALRDNGTFVQPIRTRENGATYKLGAANVDRQTFEVIDASGRTIPHLYLYGITLEGLKWFGTVIPRPGVNTVILREGAWIAKRILSQI</sequence>
<dbReference type="InterPro" id="IPR052189">
    <property type="entry name" value="L-asp_N-monooxygenase_NS-form"/>
</dbReference>
<dbReference type="PANTHER" id="PTHR40254:SF1">
    <property type="entry name" value="BLR0577 PROTEIN"/>
    <property type="match status" value="1"/>
</dbReference>
<gene>
    <name evidence="2" type="ORF">AB3K24_00670</name>
</gene>
<name>A0ABV3S0I3_9LACO</name>
<evidence type="ECO:0000259" key="1">
    <source>
        <dbReference type="Pfam" id="PF13454"/>
    </source>
</evidence>
<dbReference type="Proteomes" id="UP001556617">
    <property type="component" value="Unassembled WGS sequence"/>
</dbReference>
<organism evidence="2 3">
    <name type="scientific">Leuconostoc aquikimchii</name>
    <dbReference type="NCBI Taxonomy" id="3236804"/>
    <lineage>
        <taxon>Bacteria</taxon>
        <taxon>Bacillati</taxon>
        <taxon>Bacillota</taxon>
        <taxon>Bacilli</taxon>
        <taxon>Lactobacillales</taxon>
        <taxon>Lactobacillaceae</taxon>
        <taxon>Leuconostoc</taxon>
    </lineage>
</organism>
<keyword evidence="3" id="KW-1185">Reference proteome</keyword>
<dbReference type="InterPro" id="IPR038732">
    <property type="entry name" value="HpyO/CreE_NAD-binding"/>
</dbReference>